<evidence type="ECO:0000313" key="1">
    <source>
        <dbReference type="EMBL" id="KAK4817522.1"/>
    </source>
</evidence>
<dbReference type="AlphaFoldDB" id="A0AAN7NJX9"/>
<sequence length="345" mass="39109">MTRVHQITTEMVWGLEHLVYEEGLGEEKVAEECSYCLPVPELERKWCHIPAGAVQQQEERQCSQVAGKEILTRHKDDVLHSEMIKQGTRLPREAPSPSGKGKLAKRTVNLLPQLSQQDLTEEQLPSLDGTLPPRADSSTLIEKDILKYSYYIRHGIDTANVAPMDKSWLDHVLALIPQHLKVLDESIRSLTDEMKADYLLSVKKAIDIEVLERVQRRATKLVKSLEHKSDEERLRELRFFSLEKRRLRAYLITLYNYLKGGCSEVGASFFCQVTSHRTRRNGLKLRQGGLDCTSGKISSLKGLSALEQAAQGSGGVTIPGVDFVLRDTREKDEDKKKDFLLPHRA</sequence>
<dbReference type="EMBL" id="JAUNZN010000008">
    <property type="protein sequence ID" value="KAK4817522.1"/>
    <property type="molecule type" value="Genomic_DNA"/>
</dbReference>
<evidence type="ECO:0000313" key="2">
    <source>
        <dbReference type="Proteomes" id="UP001333110"/>
    </source>
</evidence>
<proteinExistence type="predicted"/>
<protein>
    <submittedName>
        <fullName evidence="1">Uncharacterized protein</fullName>
    </submittedName>
</protein>
<feature type="non-terminal residue" evidence="1">
    <location>
        <position position="345"/>
    </location>
</feature>
<organism evidence="1 2">
    <name type="scientific">Mycteria americana</name>
    <name type="common">Wood stork</name>
    <dbReference type="NCBI Taxonomy" id="33587"/>
    <lineage>
        <taxon>Eukaryota</taxon>
        <taxon>Metazoa</taxon>
        <taxon>Chordata</taxon>
        <taxon>Craniata</taxon>
        <taxon>Vertebrata</taxon>
        <taxon>Euteleostomi</taxon>
        <taxon>Archelosauria</taxon>
        <taxon>Archosauria</taxon>
        <taxon>Dinosauria</taxon>
        <taxon>Saurischia</taxon>
        <taxon>Theropoda</taxon>
        <taxon>Coelurosauria</taxon>
        <taxon>Aves</taxon>
        <taxon>Neognathae</taxon>
        <taxon>Neoaves</taxon>
        <taxon>Aequornithes</taxon>
        <taxon>Ciconiiformes</taxon>
        <taxon>Ciconiidae</taxon>
        <taxon>Mycteria</taxon>
    </lineage>
</organism>
<reference evidence="1 2" key="1">
    <citation type="journal article" date="2023" name="J. Hered.">
        <title>Chromosome-level genome of the wood stork (Mycteria americana) provides insight into avian chromosome evolution.</title>
        <authorList>
            <person name="Flamio R. Jr."/>
            <person name="Ramstad K.M."/>
        </authorList>
    </citation>
    <scope>NUCLEOTIDE SEQUENCE [LARGE SCALE GENOMIC DNA]</scope>
    <source>
        <strain evidence="1">JAX WOST 10</strain>
    </source>
</reference>
<name>A0AAN7NJX9_MYCAM</name>
<gene>
    <name evidence="1" type="ORF">QYF61_019108</name>
</gene>
<keyword evidence="2" id="KW-1185">Reference proteome</keyword>
<dbReference type="Proteomes" id="UP001333110">
    <property type="component" value="Unassembled WGS sequence"/>
</dbReference>
<comment type="caution">
    <text evidence="1">The sequence shown here is derived from an EMBL/GenBank/DDBJ whole genome shotgun (WGS) entry which is preliminary data.</text>
</comment>
<accession>A0AAN7NJX9</accession>